<name>A0ABV8TSW2_9ACTN</name>
<sequence length="259" mass="29301">MSDTEHDGQAPGRRDIEEELIRIDGFYEELRAARVGFAADEEMANATLTVYFEEMRDLLSQENAAKFPELSVEIEALKWATATRAKKAQSHMVNLDLLLDEIRGAREALGEGDLELGRERAQSCTARAQLIGDDLDARKGSVNEDPQRIMVQGIDRQWVDQVGARILELEDRIVLAPLMEMIRTAQDRTDEVESLNLEKMLGDAKELVRDRLESVGLAVEYIDRHLRDGEPEVAERVAETALSALRNMKYELGYLKKDD</sequence>
<proteinExistence type="predicted"/>
<protein>
    <submittedName>
        <fullName evidence="1">Uncharacterized protein</fullName>
    </submittedName>
</protein>
<reference evidence="2" key="1">
    <citation type="journal article" date="2019" name="Int. J. Syst. Evol. Microbiol.">
        <title>The Global Catalogue of Microorganisms (GCM) 10K type strain sequencing project: providing services to taxonomists for standard genome sequencing and annotation.</title>
        <authorList>
            <consortium name="The Broad Institute Genomics Platform"/>
            <consortium name="The Broad Institute Genome Sequencing Center for Infectious Disease"/>
            <person name="Wu L."/>
            <person name="Ma J."/>
        </authorList>
    </citation>
    <scope>NUCLEOTIDE SEQUENCE [LARGE SCALE GENOMIC DNA]</scope>
    <source>
        <strain evidence="2">IBRC-M 10908</strain>
    </source>
</reference>
<organism evidence="1 2">
    <name type="scientific">Salininema proteolyticum</name>
    <dbReference type="NCBI Taxonomy" id="1607685"/>
    <lineage>
        <taxon>Bacteria</taxon>
        <taxon>Bacillati</taxon>
        <taxon>Actinomycetota</taxon>
        <taxon>Actinomycetes</taxon>
        <taxon>Glycomycetales</taxon>
        <taxon>Glycomycetaceae</taxon>
        <taxon>Salininema</taxon>
    </lineage>
</organism>
<keyword evidence="2" id="KW-1185">Reference proteome</keyword>
<evidence type="ECO:0000313" key="1">
    <source>
        <dbReference type="EMBL" id="MFC4333823.1"/>
    </source>
</evidence>
<dbReference type="Proteomes" id="UP001595823">
    <property type="component" value="Unassembled WGS sequence"/>
</dbReference>
<comment type="caution">
    <text evidence="1">The sequence shown here is derived from an EMBL/GenBank/DDBJ whole genome shotgun (WGS) entry which is preliminary data.</text>
</comment>
<evidence type="ECO:0000313" key="2">
    <source>
        <dbReference type="Proteomes" id="UP001595823"/>
    </source>
</evidence>
<accession>A0ABV8TSW2</accession>
<dbReference type="EMBL" id="JBHSDK010000001">
    <property type="protein sequence ID" value="MFC4333823.1"/>
    <property type="molecule type" value="Genomic_DNA"/>
</dbReference>
<gene>
    <name evidence="1" type="ORF">ACFPET_01270</name>
</gene>
<dbReference type="RefSeq" id="WP_380617552.1">
    <property type="nucleotide sequence ID" value="NZ_JBHSDK010000001.1"/>
</dbReference>